<gene>
    <name evidence="7" type="ORF">HGA13_28045</name>
</gene>
<sequence>MSLLSHSRFTAWLRAVVGLFVAVVAVAGCSSDAEPAAGSGTRPVQTEKGAVEVPADPQRVVVLNGALAGYLYDLDVPVAAADTRVLGVTDRSGKFPPTWADDATEQGTQVVPIGQSVNVEFVASMQPDLIIGGGQGFPAKQSVDAYEQLSAIAPTVLVPGDVTDWQGQLKLLADVVNKGDKVNELITAYDDKFEQVAETVDAPEQQIGFFQSAADGKPKMILPNAALPTLLAELGFKADEQVVAKAGNPEVNPSADWFNFSPELLTKVLDQPVVIVVPLSGAKSAADLAKDPMFAQLPAFKDKKVYELPATSYRPDYRGVMSTLDLIQEQFK</sequence>
<dbReference type="PROSITE" id="PS50983">
    <property type="entry name" value="FE_B12_PBP"/>
    <property type="match status" value="1"/>
</dbReference>
<evidence type="ECO:0000256" key="2">
    <source>
        <dbReference type="ARBA" id="ARBA00008814"/>
    </source>
</evidence>
<evidence type="ECO:0000256" key="1">
    <source>
        <dbReference type="ARBA" id="ARBA00004196"/>
    </source>
</evidence>
<dbReference type="AlphaFoldDB" id="A0A846XKQ8"/>
<comment type="caution">
    <text evidence="7">The sequence shown here is derived from an EMBL/GenBank/DDBJ whole genome shotgun (WGS) entry which is preliminary data.</text>
</comment>
<organism evidence="7 8">
    <name type="scientific">Nocardia speluncae</name>
    <dbReference type="NCBI Taxonomy" id="419477"/>
    <lineage>
        <taxon>Bacteria</taxon>
        <taxon>Bacillati</taxon>
        <taxon>Actinomycetota</taxon>
        <taxon>Actinomycetes</taxon>
        <taxon>Mycobacteriales</taxon>
        <taxon>Nocardiaceae</taxon>
        <taxon>Nocardia</taxon>
    </lineage>
</organism>
<dbReference type="RefSeq" id="WP_068039522.1">
    <property type="nucleotide sequence ID" value="NZ_JAAXOO010000007.1"/>
</dbReference>
<dbReference type="SUPFAM" id="SSF53807">
    <property type="entry name" value="Helical backbone' metal receptor"/>
    <property type="match status" value="1"/>
</dbReference>
<dbReference type="Proteomes" id="UP000565715">
    <property type="component" value="Unassembled WGS sequence"/>
</dbReference>
<evidence type="ECO:0000256" key="3">
    <source>
        <dbReference type="ARBA" id="ARBA00022448"/>
    </source>
</evidence>
<feature type="domain" description="Fe/B12 periplasmic-binding" evidence="6">
    <location>
        <begin position="59"/>
        <end position="332"/>
    </location>
</feature>
<dbReference type="GO" id="GO:1901678">
    <property type="term" value="P:iron coordination entity transport"/>
    <property type="evidence" value="ECO:0007669"/>
    <property type="project" value="UniProtKB-ARBA"/>
</dbReference>
<comment type="subcellular location">
    <subcellularLocation>
        <location evidence="1">Cell envelope</location>
    </subcellularLocation>
</comment>
<evidence type="ECO:0000313" key="7">
    <source>
        <dbReference type="EMBL" id="NKY36891.1"/>
    </source>
</evidence>
<evidence type="ECO:0000256" key="4">
    <source>
        <dbReference type="ARBA" id="ARBA00022729"/>
    </source>
</evidence>
<protein>
    <submittedName>
        <fullName evidence="7">ABC transporter substrate-binding protein</fullName>
    </submittedName>
</protein>
<feature type="signal peptide" evidence="5">
    <location>
        <begin position="1"/>
        <end position="27"/>
    </location>
</feature>
<evidence type="ECO:0000313" key="8">
    <source>
        <dbReference type="Proteomes" id="UP000565715"/>
    </source>
</evidence>
<dbReference type="EMBL" id="JAAXOO010000007">
    <property type="protein sequence ID" value="NKY36891.1"/>
    <property type="molecule type" value="Genomic_DNA"/>
</dbReference>
<keyword evidence="8" id="KW-1185">Reference proteome</keyword>
<reference evidence="7 8" key="1">
    <citation type="submission" date="2020-04" db="EMBL/GenBank/DDBJ databases">
        <title>MicrobeNet Type strains.</title>
        <authorList>
            <person name="Nicholson A.C."/>
        </authorList>
    </citation>
    <scope>NUCLEOTIDE SEQUENCE [LARGE SCALE GENOMIC DNA]</scope>
    <source>
        <strain evidence="7 8">DSM 45078</strain>
    </source>
</reference>
<dbReference type="PANTHER" id="PTHR30532:SF1">
    <property type="entry name" value="IRON(3+)-HYDROXAMATE-BINDING PROTEIN FHUD"/>
    <property type="match status" value="1"/>
</dbReference>
<evidence type="ECO:0000256" key="5">
    <source>
        <dbReference type="SAM" id="SignalP"/>
    </source>
</evidence>
<dbReference type="PANTHER" id="PTHR30532">
    <property type="entry name" value="IRON III DICITRATE-BINDING PERIPLASMIC PROTEIN"/>
    <property type="match status" value="1"/>
</dbReference>
<dbReference type="Gene3D" id="3.40.50.1980">
    <property type="entry name" value="Nitrogenase molybdenum iron protein domain"/>
    <property type="match status" value="2"/>
</dbReference>
<proteinExistence type="inferred from homology"/>
<dbReference type="Pfam" id="PF01497">
    <property type="entry name" value="Peripla_BP_2"/>
    <property type="match status" value="1"/>
</dbReference>
<evidence type="ECO:0000259" key="6">
    <source>
        <dbReference type="PROSITE" id="PS50983"/>
    </source>
</evidence>
<accession>A0A846XKQ8</accession>
<dbReference type="GO" id="GO:0030288">
    <property type="term" value="C:outer membrane-bounded periplasmic space"/>
    <property type="evidence" value="ECO:0007669"/>
    <property type="project" value="TreeGrafter"/>
</dbReference>
<keyword evidence="3" id="KW-0813">Transport</keyword>
<name>A0A846XKQ8_9NOCA</name>
<comment type="similarity">
    <text evidence="2">Belongs to the bacterial solute-binding protein 8 family.</text>
</comment>
<keyword evidence="4 5" id="KW-0732">Signal</keyword>
<feature type="chain" id="PRO_5038929186" evidence="5">
    <location>
        <begin position="28"/>
        <end position="332"/>
    </location>
</feature>
<dbReference type="InterPro" id="IPR002491">
    <property type="entry name" value="ABC_transptr_periplasmic_BD"/>
</dbReference>
<dbReference type="InterPro" id="IPR051313">
    <property type="entry name" value="Bact_iron-sidero_bind"/>
</dbReference>